<proteinExistence type="predicted"/>
<evidence type="ECO:0000256" key="1">
    <source>
        <dbReference type="SAM" id="Phobius"/>
    </source>
</evidence>
<keyword evidence="1" id="KW-0812">Transmembrane</keyword>
<feature type="transmembrane region" description="Helical" evidence="1">
    <location>
        <begin position="90"/>
        <end position="108"/>
    </location>
</feature>
<accession>A0A2G9RYY8</accession>
<dbReference type="InterPro" id="IPR013783">
    <property type="entry name" value="Ig-like_fold"/>
</dbReference>
<keyword evidence="3" id="KW-1185">Reference proteome</keyword>
<protein>
    <submittedName>
        <fullName evidence="2">Uncharacterized protein</fullName>
    </submittedName>
</protein>
<dbReference type="SUPFAM" id="SSF48726">
    <property type="entry name" value="Immunoglobulin"/>
    <property type="match status" value="1"/>
</dbReference>
<evidence type="ECO:0000313" key="2">
    <source>
        <dbReference type="EMBL" id="PIO33117.1"/>
    </source>
</evidence>
<dbReference type="AlphaFoldDB" id="A0A2G9RYY8"/>
<evidence type="ECO:0000313" key="3">
    <source>
        <dbReference type="Proteomes" id="UP000228934"/>
    </source>
</evidence>
<sequence>MTWVTVWDLVHFAVTKPRQAVVIQDSRYQRRLNATANGSLIIAKLTREDQGTYGTYVVTPTSQQCVQLYNLRVTGFSQTKTRMDYTTVNTIRLAISGCVLLITCFVLSHHMKTEVMSPSTDTHEHRRCTKVL</sequence>
<keyword evidence="1" id="KW-1133">Transmembrane helix</keyword>
<name>A0A2G9RYY8_AQUCT</name>
<dbReference type="InterPro" id="IPR036179">
    <property type="entry name" value="Ig-like_dom_sf"/>
</dbReference>
<reference evidence="3" key="1">
    <citation type="journal article" date="2017" name="Nat. Commun.">
        <title>The North American bullfrog draft genome provides insight into hormonal regulation of long noncoding RNA.</title>
        <authorList>
            <person name="Hammond S.A."/>
            <person name="Warren R.L."/>
            <person name="Vandervalk B.P."/>
            <person name="Kucuk E."/>
            <person name="Khan H."/>
            <person name="Gibb E.A."/>
            <person name="Pandoh P."/>
            <person name="Kirk H."/>
            <person name="Zhao Y."/>
            <person name="Jones M."/>
            <person name="Mungall A.J."/>
            <person name="Coope R."/>
            <person name="Pleasance S."/>
            <person name="Moore R.A."/>
            <person name="Holt R.A."/>
            <person name="Round J.M."/>
            <person name="Ohora S."/>
            <person name="Walle B.V."/>
            <person name="Veldhoen N."/>
            <person name="Helbing C.C."/>
            <person name="Birol I."/>
        </authorList>
    </citation>
    <scope>NUCLEOTIDE SEQUENCE [LARGE SCALE GENOMIC DNA]</scope>
</reference>
<keyword evidence="1" id="KW-0472">Membrane</keyword>
<dbReference type="EMBL" id="KV927849">
    <property type="protein sequence ID" value="PIO33117.1"/>
    <property type="molecule type" value="Genomic_DNA"/>
</dbReference>
<gene>
    <name evidence="2" type="ORF">AB205_0136190</name>
</gene>
<organism evidence="2 3">
    <name type="scientific">Aquarana catesbeiana</name>
    <name type="common">American bullfrog</name>
    <name type="synonym">Rana catesbeiana</name>
    <dbReference type="NCBI Taxonomy" id="8400"/>
    <lineage>
        <taxon>Eukaryota</taxon>
        <taxon>Metazoa</taxon>
        <taxon>Chordata</taxon>
        <taxon>Craniata</taxon>
        <taxon>Vertebrata</taxon>
        <taxon>Euteleostomi</taxon>
        <taxon>Amphibia</taxon>
        <taxon>Batrachia</taxon>
        <taxon>Anura</taxon>
        <taxon>Neobatrachia</taxon>
        <taxon>Ranoidea</taxon>
        <taxon>Ranidae</taxon>
        <taxon>Aquarana</taxon>
    </lineage>
</organism>
<dbReference type="Proteomes" id="UP000228934">
    <property type="component" value="Unassembled WGS sequence"/>
</dbReference>
<dbReference type="Gene3D" id="2.60.40.10">
    <property type="entry name" value="Immunoglobulins"/>
    <property type="match status" value="1"/>
</dbReference>